<dbReference type="STRING" id="698762.SAMN00808754_2481"/>
<feature type="region of interest" description="Disordered" evidence="4">
    <location>
        <begin position="119"/>
        <end position="140"/>
    </location>
</feature>
<dbReference type="OrthoDB" id="8538589at2"/>
<proteinExistence type="inferred from homology"/>
<sequence>MPENLFVYGSLLRGRRNHWLLEQARFLGEAMAYEVGLYAVTPYFPGAIPEKGKVVRGELYEVSLELLLCIDKLEDNGKLYRRRLWPVVLAETGEKMTAWLYFWLRPVHRETAIPWEEQPWKPRPRRKSHILSKNVPKEEK</sequence>
<accession>A0A1W1VZH7</accession>
<dbReference type="Gene3D" id="3.10.490.10">
    <property type="entry name" value="Gamma-glutamyl cyclotransferase-like"/>
    <property type="match status" value="1"/>
</dbReference>
<evidence type="ECO:0000256" key="3">
    <source>
        <dbReference type="RuleBase" id="RU367036"/>
    </source>
</evidence>
<dbReference type="AlphaFoldDB" id="A0A1W1VZH7"/>
<dbReference type="InterPro" id="IPR039126">
    <property type="entry name" value="GGACT"/>
</dbReference>
<dbReference type="Pfam" id="PF06094">
    <property type="entry name" value="GGACT"/>
    <property type="match status" value="1"/>
</dbReference>
<dbReference type="GO" id="GO:0016740">
    <property type="term" value="F:transferase activity"/>
    <property type="evidence" value="ECO:0007669"/>
    <property type="project" value="UniProtKB-KW"/>
</dbReference>
<dbReference type="InterPro" id="IPR036568">
    <property type="entry name" value="GGCT-like_sf"/>
</dbReference>
<dbReference type="EMBL" id="LT838272">
    <property type="protein sequence ID" value="SMB98673.1"/>
    <property type="molecule type" value="Genomic_DNA"/>
</dbReference>
<evidence type="ECO:0000259" key="5">
    <source>
        <dbReference type="Pfam" id="PF06094"/>
    </source>
</evidence>
<dbReference type="Proteomes" id="UP000192569">
    <property type="component" value="Chromosome I"/>
</dbReference>
<evidence type="ECO:0000256" key="2">
    <source>
        <dbReference type="PIRSR" id="PIRSR639126-1"/>
    </source>
</evidence>
<evidence type="ECO:0000313" key="7">
    <source>
        <dbReference type="Proteomes" id="UP000192569"/>
    </source>
</evidence>
<dbReference type="RefSeq" id="WP_084666059.1">
    <property type="nucleotide sequence ID" value="NZ_LT838272.1"/>
</dbReference>
<dbReference type="InterPro" id="IPR009288">
    <property type="entry name" value="AIG2-like_dom"/>
</dbReference>
<feature type="active site" description="Proton acceptor" evidence="2">
    <location>
        <position position="74"/>
    </location>
</feature>
<gene>
    <name evidence="6" type="ORF">SAMN00808754_2481</name>
</gene>
<dbReference type="CDD" id="cd06661">
    <property type="entry name" value="GGCT_like"/>
    <property type="match status" value="1"/>
</dbReference>
<dbReference type="SUPFAM" id="SSF110857">
    <property type="entry name" value="Gamma-glutamyl cyclotransferase-like"/>
    <property type="match status" value="1"/>
</dbReference>
<evidence type="ECO:0000313" key="6">
    <source>
        <dbReference type="EMBL" id="SMB98673.1"/>
    </source>
</evidence>
<dbReference type="InterPro" id="IPR013024">
    <property type="entry name" value="GGCT-like"/>
</dbReference>
<evidence type="ECO:0000256" key="4">
    <source>
        <dbReference type="SAM" id="MobiDB-lite"/>
    </source>
</evidence>
<protein>
    <recommendedName>
        <fullName evidence="3">Gamma-glutamylcyclotransferase family protein</fullName>
    </recommendedName>
</protein>
<dbReference type="PANTHER" id="PTHR12510:SF4">
    <property type="entry name" value="GAMMA-GLUTAMYLAMINECYCLOTRANSFERASE"/>
    <property type="match status" value="1"/>
</dbReference>
<dbReference type="GO" id="GO:0061929">
    <property type="term" value="F:gamma-glutamylaminecyclotransferase activity"/>
    <property type="evidence" value="ECO:0007669"/>
    <property type="project" value="InterPro"/>
</dbReference>
<organism evidence="6 7">
    <name type="scientific">Thermanaeromonas toyohensis ToBE</name>
    <dbReference type="NCBI Taxonomy" id="698762"/>
    <lineage>
        <taxon>Bacteria</taxon>
        <taxon>Bacillati</taxon>
        <taxon>Bacillota</taxon>
        <taxon>Clostridia</taxon>
        <taxon>Neomoorellales</taxon>
        <taxon>Neomoorellaceae</taxon>
        <taxon>Thermanaeromonas</taxon>
    </lineage>
</organism>
<evidence type="ECO:0000256" key="1">
    <source>
        <dbReference type="ARBA" id="ARBA00008861"/>
    </source>
</evidence>
<feature type="domain" description="Gamma-glutamylcyclotransferase AIG2-like" evidence="5">
    <location>
        <begin position="5"/>
        <end position="120"/>
    </location>
</feature>
<comment type="similarity">
    <text evidence="1 3">Belongs to the gamma-glutamylcyclotransferase family.</text>
</comment>
<dbReference type="PANTHER" id="PTHR12510">
    <property type="entry name" value="TROPONIN C-AKIN-1 PROTEIN"/>
    <property type="match status" value="1"/>
</dbReference>
<dbReference type="GO" id="GO:0005829">
    <property type="term" value="C:cytosol"/>
    <property type="evidence" value="ECO:0007669"/>
    <property type="project" value="TreeGrafter"/>
</dbReference>
<name>A0A1W1VZH7_9FIRM</name>
<keyword evidence="7" id="KW-1185">Reference proteome</keyword>
<keyword evidence="6" id="KW-0808">Transferase</keyword>
<reference evidence="6 7" key="1">
    <citation type="submission" date="2017-04" db="EMBL/GenBank/DDBJ databases">
        <authorList>
            <person name="Afonso C.L."/>
            <person name="Miller P.J."/>
            <person name="Scott M.A."/>
            <person name="Spackman E."/>
            <person name="Goraichik I."/>
            <person name="Dimitrov K.M."/>
            <person name="Suarez D.L."/>
            <person name="Swayne D.E."/>
        </authorList>
    </citation>
    <scope>NUCLEOTIDE SEQUENCE [LARGE SCALE GENOMIC DNA]</scope>
    <source>
        <strain evidence="6 7">ToBE</strain>
    </source>
</reference>